<dbReference type="Proteomes" id="UP001527181">
    <property type="component" value="Unassembled WGS sequence"/>
</dbReference>
<comment type="caution">
    <text evidence="2">The sequence shown here is derived from an EMBL/GenBank/DDBJ whole genome shotgun (WGS) entry which is preliminary data.</text>
</comment>
<sequence>MSDADNRKPCLAASGHSIANSKRDMPIWAETPPTKQLAMTMPRKNGENNIPPIVWAISKAAPSGLENMVTSGNTLCIK</sequence>
<dbReference type="RefSeq" id="WP_040736635.1">
    <property type="nucleotide sequence ID" value="NZ_JAMDLX010000148.1"/>
</dbReference>
<reference evidence="2 3" key="1">
    <citation type="submission" date="2022-05" db="EMBL/GenBank/DDBJ databases">
        <title>Genome Sequencing of Bee-Associated Microbes.</title>
        <authorList>
            <person name="Dunlap C."/>
        </authorList>
    </citation>
    <scope>NUCLEOTIDE SEQUENCE [LARGE SCALE GENOMIC DNA]</scope>
    <source>
        <strain evidence="2 3">NRRL B-04010</strain>
    </source>
</reference>
<organism evidence="2 3">
    <name type="scientific">Paenibacillus alvei</name>
    <name type="common">Bacillus alvei</name>
    <dbReference type="NCBI Taxonomy" id="44250"/>
    <lineage>
        <taxon>Bacteria</taxon>
        <taxon>Bacillati</taxon>
        <taxon>Bacillota</taxon>
        <taxon>Bacilli</taxon>
        <taxon>Bacillales</taxon>
        <taxon>Paenibacillaceae</taxon>
        <taxon>Paenibacillus</taxon>
    </lineage>
</organism>
<dbReference type="EMBL" id="JAMDNP010000026">
    <property type="protein sequence ID" value="MCY9762053.1"/>
    <property type="molecule type" value="Genomic_DNA"/>
</dbReference>
<evidence type="ECO:0000313" key="2">
    <source>
        <dbReference type="EMBL" id="MCY9762053.1"/>
    </source>
</evidence>
<name>A0ABT4GZA2_PAEAL</name>
<gene>
    <name evidence="2" type="ORF">M5X12_15885</name>
</gene>
<evidence type="ECO:0000313" key="3">
    <source>
        <dbReference type="Proteomes" id="UP001527181"/>
    </source>
</evidence>
<protein>
    <submittedName>
        <fullName evidence="2">Uncharacterized protein</fullName>
    </submittedName>
</protein>
<dbReference type="GeneID" id="94491235"/>
<evidence type="ECO:0000256" key="1">
    <source>
        <dbReference type="SAM" id="MobiDB-lite"/>
    </source>
</evidence>
<accession>A0ABT4GZA2</accession>
<feature type="region of interest" description="Disordered" evidence="1">
    <location>
        <begin position="1"/>
        <end position="28"/>
    </location>
</feature>
<proteinExistence type="predicted"/>
<keyword evidence="3" id="KW-1185">Reference proteome</keyword>